<accession>A0AAD4XUW9</accession>
<dbReference type="PANTHER" id="PTHR30540:SF6">
    <property type="entry name" value="POTASSIUM TRANSPORTER 2"/>
    <property type="match status" value="1"/>
</dbReference>
<dbReference type="GO" id="GO:0015079">
    <property type="term" value="F:potassium ion transmembrane transporter activity"/>
    <property type="evidence" value="ECO:0007669"/>
    <property type="project" value="InterPro"/>
</dbReference>
<dbReference type="EMBL" id="JAJJMB010003552">
    <property type="protein sequence ID" value="KAI3947149.1"/>
    <property type="molecule type" value="Genomic_DNA"/>
</dbReference>
<proteinExistence type="predicted"/>
<dbReference type="InterPro" id="IPR003855">
    <property type="entry name" value="K+_transporter"/>
</dbReference>
<sequence>MEETVEPASVSVGFETVKSMTDVIEMAQTGLQRRVRLAIDNKSERDERFETDVQLREKLEDFLAAQQVGSAFILGHSYLKAKQGSSIFKRATIDVGYNFLSKNCRGPDVVLRVPPVSTLEVCMVYIV</sequence>
<organism evidence="1 2">
    <name type="scientific">Papaver atlanticum</name>
    <dbReference type="NCBI Taxonomy" id="357466"/>
    <lineage>
        <taxon>Eukaryota</taxon>
        <taxon>Viridiplantae</taxon>
        <taxon>Streptophyta</taxon>
        <taxon>Embryophyta</taxon>
        <taxon>Tracheophyta</taxon>
        <taxon>Spermatophyta</taxon>
        <taxon>Magnoliopsida</taxon>
        <taxon>Ranunculales</taxon>
        <taxon>Papaveraceae</taxon>
        <taxon>Papaveroideae</taxon>
        <taxon>Papaver</taxon>
    </lineage>
</organism>
<dbReference type="AlphaFoldDB" id="A0AAD4XUW9"/>
<protein>
    <submittedName>
        <fullName evidence="1">Uncharacterized protein</fullName>
    </submittedName>
</protein>
<dbReference type="GO" id="GO:0005886">
    <property type="term" value="C:plasma membrane"/>
    <property type="evidence" value="ECO:0007669"/>
    <property type="project" value="TreeGrafter"/>
</dbReference>
<comment type="caution">
    <text evidence="1">The sequence shown here is derived from an EMBL/GenBank/DDBJ whole genome shotgun (WGS) entry which is preliminary data.</text>
</comment>
<name>A0AAD4XUW9_9MAGN</name>
<dbReference type="PANTHER" id="PTHR30540">
    <property type="entry name" value="OSMOTIC STRESS POTASSIUM TRANSPORTER"/>
    <property type="match status" value="1"/>
</dbReference>
<reference evidence="1" key="1">
    <citation type="submission" date="2022-04" db="EMBL/GenBank/DDBJ databases">
        <title>A functionally conserved STORR gene fusion in Papaver species that diverged 16.8 million years ago.</title>
        <authorList>
            <person name="Catania T."/>
        </authorList>
    </citation>
    <scope>NUCLEOTIDE SEQUENCE</scope>
    <source>
        <strain evidence="1">S-188037</strain>
    </source>
</reference>
<dbReference type="Proteomes" id="UP001202328">
    <property type="component" value="Unassembled WGS sequence"/>
</dbReference>
<evidence type="ECO:0000313" key="1">
    <source>
        <dbReference type="EMBL" id="KAI3947149.1"/>
    </source>
</evidence>
<gene>
    <name evidence="1" type="ORF">MKW98_001030</name>
</gene>
<evidence type="ECO:0000313" key="2">
    <source>
        <dbReference type="Proteomes" id="UP001202328"/>
    </source>
</evidence>
<keyword evidence="2" id="KW-1185">Reference proteome</keyword>